<keyword evidence="4 9" id="KW-0812">Transmembrane</keyword>
<keyword evidence="7 9" id="KW-0472">Membrane</keyword>
<dbReference type="SUPFAM" id="SSF103481">
    <property type="entry name" value="Multidrug resistance efflux transporter EmrE"/>
    <property type="match status" value="2"/>
</dbReference>
<protein>
    <recommendedName>
        <fullName evidence="8">Solute carrier family 35 member B1</fullName>
    </recommendedName>
</protein>
<feature type="transmembrane region" description="Helical" evidence="9">
    <location>
        <begin position="139"/>
        <end position="161"/>
    </location>
</feature>
<evidence type="ECO:0000256" key="8">
    <source>
        <dbReference type="ARBA" id="ARBA00040754"/>
    </source>
</evidence>
<feature type="transmembrane region" description="Helical" evidence="9">
    <location>
        <begin position="72"/>
        <end position="89"/>
    </location>
</feature>
<comment type="similarity">
    <text evidence="2">Belongs to the nucleotide-sugar transporter family. SLC35B subfamily.</text>
</comment>
<feature type="transmembrane region" description="Helical" evidence="9">
    <location>
        <begin position="191"/>
        <end position="209"/>
    </location>
</feature>
<evidence type="ECO:0000256" key="6">
    <source>
        <dbReference type="ARBA" id="ARBA00022989"/>
    </source>
</evidence>
<organism evidence="10">
    <name type="scientific">Phallusia mammillata</name>
    <dbReference type="NCBI Taxonomy" id="59560"/>
    <lineage>
        <taxon>Eukaryota</taxon>
        <taxon>Metazoa</taxon>
        <taxon>Chordata</taxon>
        <taxon>Tunicata</taxon>
        <taxon>Ascidiacea</taxon>
        <taxon>Phlebobranchia</taxon>
        <taxon>Ascidiidae</taxon>
        <taxon>Phallusia</taxon>
    </lineage>
</organism>
<dbReference type="GO" id="GO:0005460">
    <property type="term" value="F:UDP-glucose transmembrane transporter activity"/>
    <property type="evidence" value="ECO:0007669"/>
    <property type="project" value="TreeGrafter"/>
</dbReference>
<dbReference type="GO" id="GO:0000139">
    <property type="term" value="C:Golgi membrane"/>
    <property type="evidence" value="ECO:0007669"/>
    <property type="project" value="TreeGrafter"/>
</dbReference>
<keyword evidence="5" id="KW-0256">Endoplasmic reticulum</keyword>
<dbReference type="PANTHER" id="PTHR10778">
    <property type="entry name" value="SOLUTE CARRIER FAMILY 35 MEMBER B"/>
    <property type="match status" value="1"/>
</dbReference>
<reference evidence="10" key="1">
    <citation type="submission" date="2020-04" db="EMBL/GenBank/DDBJ databases">
        <authorList>
            <person name="Neveu A P."/>
        </authorList>
    </citation>
    <scope>NUCLEOTIDE SEQUENCE</scope>
    <source>
        <tissue evidence="10">Whole embryo</tissue>
    </source>
</reference>
<dbReference type="Pfam" id="PF08449">
    <property type="entry name" value="UAA"/>
    <property type="match status" value="1"/>
</dbReference>
<keyword evidence="3" id="KW-0813">Transport</keyword>
<evidence type="ECO:0000256" key="7">
    <source>
        <dbReference type="ARBA" id="ARBA00023136"/>
    </source>
</evidence>
<dbReference type="EMBL" id="LR790371">
    <property type="protein sequence ID" value="CAB3266233.1"/>
    <property type="molecule type" value="mRNA"/>
</dbReference>
<keyword evidence="6 9" id="KW-1133">Transmembrane helix</keyword>
<comment type="subcellular location">
    <subcellularLocation>
        <location evidence="1">Endoplasmic reticulum membrane</location>
        <topology evidence="1">Multi-pass membrane protein</topology>
    </subcellularLocation>
</comment>
<evidence type="ECO:0000256" key="3">
    <source>
        <dbReference type="ARBA" id="ARBA00022448"/>
    </source>
</evidence>
<feature type="transmembrane region" description="Helical" evidence="9">
    <location>
        <begin position="167"/>
        <end position="184"/>
    </location>
</feature>
<dbReference type="GO" id="GO:0005789">
    <property type="term" value="C:endoplasmic reticulum membrane"/>
    <property type="evidence" value="ECO:0007669"/>
    <property type="project" value="UniProtKB-SubCell"/>
</dbReference>
<dbReference type="AlphaFoldDB" id="A0A6F9DT94"/>
<proteinExistence type="evidence at transcript level"/>
<evidence type="ECO:0000256" key="9">
    <source>
        <dbReference type="SAM" id="Phobius"/>
    </source>
</evidence>
<dbReference type="PANTHER" id="PTHR10778:SF10">
    <property type="entry name" value="SOLUTE CARRIER FAMILY 35 MEMBER B1"/>
    <property type="match status" value="1"/>
</dbReference>
<feature type="transmembrane region" description="Helical" evidence="9">
    <location>
        <begin position="221"/>
        <end position="243"/>
    </location>
</feature>
<gene>
    <name evidence="10" type="primary">Slc35b1-002</name>
</gene>
<evidence type="ECO:0000256" key="2">
    <source>
        <dbReference type="ARBA" id="ARBA00010694"/>
    </source>
</evidence>
<evidence type="ECO:0000256" key="1">
    <source>
        <dbReference type="ARBA" id="ARBA00004477"/>
    </source>
</evidence>
<evidence type="ECO:0000256" key="4">
    <source>
        <dbReference type="ARBA" id="ARBA00022692"/>
    </source>
</evidence>
<sequence length="383" mass="42830">MTSDSDEPSKVKLKQQQYESSTDEYEVLDMLQLSGKASVQKVESTSHQGLLKDISKLLGCSSVPREGHFKHLITYASGIFLFYLLYGIIQEKLLRGDYAGDHFTFSQALVFVQCVVNAMFSKAIMSYTKPEPDKTPKTLYALCALCYMGAMVASNHALIYVSYPKQVIGKACKPIPVMILGVIFAHKRYPVVKYLFVLMIVTGVAGFIYKDSKAVDSGDHLFSIGFGEMLLLLSLSLDGFTGVTQERMRAVHSTNHHHMMYNINLWSCFALGIGLVTSGQGIAFLRFVIAHPHVLWYLSLFSLTSAFGQHYIFLTVVTFGPLTCSVITTTRKFFTVLFSVIIFQNPMTSRQWLSTFLVFAGLGLDSIYGRSLKPKEKKQTQSK</sequence>
<dbReference type="InterPro" id="IPR013657">
    <property type="entry name" value="SCL35B1-4/HUT1"/>
</dbReference>
<feature type="transmembrane region" description="Helical" evidence="9">
    <location>
        <begin position="295"/>
        <end position="317"/>
    </location>
</feature>
<name>A0A6F9DT94_9ASCI</name>
<accession>A0A6F9DT94</accession>
<evidence type="ECO:0000313" key="10">
    <source>
        <dbReference type="EMBL" id="CAB3266233.1"/>
    </source>
</evidence>
<dbReference type="InterPro" id="IPR037185">
    <property type="entry name" value="EmrE-like"/>
</dbReference>
<feature type="transmembrane region" description="Helical" evidence="9">
    <location>
        <begin position="109"/>
        <end position="127"/>
    </location>
</feature>
<dbReference type="GO" id="GO:0005459">
    <property type="term" value="F:UDP-galactose transmembrane transporter activity"/>
    <property type="evidence" value="ECO:0007669"/>
    <property type="project" value="TreeGrafter"/>
</dbReference>
<evidence type="ECO:0000256" key="5">
    <source>
        <dbReference type="ARBA" id="ARBA00022824"/>
    </source>
</evidence>
<feature type="transmembrane region" description="Helical" evidence="9">
    <location>
        <begin position="263"/>
        <end position="289"/>
    </location>
</feature>